<evidence type="ECO:0000256" key="6">
    <source>
        <dbReference type="ARBA" id="ARBA00022605"/>
    </source>
</evidence>
<evidence type="ECO:0000256" key="10">
    <source>
        <dbReference type="ARBA" id="ARBA00023270"/>
    </source>
</evidence>
<dbReference type="CDD" id="cd00950">
    <property type="entry name" value="DHDPS"/>
    <property type="match status" value="1"/>
</dbReference>
<dbReference type="SUPFAM" id="SSF51569">
    <property type="entry name" value="Aldolase"/>
    <property type="match status" value="1"/>
</dbReference>
<comment type="similarity">
    <text evidence="3 12 13">Belongs to the DapA family.</text>
</comment>
<keyword evidence="8 12" id="KW-0457">Lysine biosynthesis</keyword>
<protein>
    <recommendedName>
        <fullName evidence="4 12">4-hydroxy-tetrahydrodipicolinate synthase</fullName>
        <shortName evidence="12">HTPA synthase</shortName>
        <ecNumber evidence="4 12">4.3.3.7</ecNumber>
    </recommendedName>
</protein>
<comment type="caution">
    <text evidence="12">Was originally thought to be a dihydrodipicolinate synthase (DHDPS), catalyzing the condensation of (S)-aspartate-beta-semialdehyde [(S)-ASA] and pyruvate to dihydrodipicolinate (DHDP). However, it was shown in E.coli that the product of the enzymatic reaction is not dihydrodipicolinate but in fact (4S)-4-hydroxy-2,3,4,5-tetrahydro-(2S)-dipicolinic acid (HTPA), and that the consecutive dehydration reaction leading to DHDP is not spontaneous but catalyzed by DapB.</text>
</comment>
<evidence type="ECO:0000256" key="1">
    <source>
        <dbReference type="ARBA" id="ARBA00003294"/>
    </source>
</evidence>
<comment type="pathway">
    <text evidence="2 12">Amino-acid biosynthesis; L-lysine biosynthesis via DAP pathway; (S)-tetrahydrodipicolinate from L-aspartate: step 3/4.</text>
</comment>
<dbReference type="EC" id="4.3.3.7" evidence="4 12"/>
<feature type="binding site" evidence="12">
    <location>
        <position position="51"/>
    </location>
    <ligand>
        <name>pyruvate</name>
        <dbReference type="ChEBI" id="CHEBI:15361"/>
    </ligand>
</feature>
<dbReference type="NCBIfam" id="TIGR00674">
    <property type="entry name" value="dapA"/>
    <property type="match status" value="1"/>
</dbReference>
<evidence type="ECO:0000256" key="13">
    <source>
        <dbReference type="PIRNR" id="PIRNR001365"/>
    </source>
</evidence>
<dbReference type="Gene3D" id="3.20.20.70">
    <property type="entry name" value="Aldolase class I"/>
    <property type="match status" value="1"/>
</dbReference>
<comment type="subcellular location">
    <subcellularLocation>
        <location evidence="12">Cytoplasm</location>
    </subcellularLocation>
</comment>
<evidence type="ECO:0000256" key="2">
    <source>
        <dbReference type="ARBA" id="ARBA00005120"/>
    </source>
</evidence>
<evidence type="ECO:0000256" key="4">
    <source>
        <dbReference type="ARBA" id="ARBA00012086"/>
    </source>
</evidence>
<keyword evidence="6 12" id="KW-0028">Amino-acid biosynthesis</keyword>
<organism evidence="14 15">
    <name type="scientific">Variovorax defluvii</name>
    <dbReference type="NCBI Taxonomy" id="913761"/>
    <lineage>
        <taxon>Bacteria</taxon>
        <taxon>Pseudomonadati</taxon>
        <taxon>Pseudomonadota</taxon>
        <taxon>Betaproteobacteria</taxon>
        <taxon>Burkholderiales</taxon>
        <taxon>Comamonadaceae</taxon>
        <taxon>Variovorax</taxon>
    </lineage>
</organism>
<dbReference type="PRINTS" id="PR00146">
    <property type="entry name" value="DHPICSNTHASE"/>
</dbReference>
<evidence type="ECO:0000313" key="15">
    <source>
        <dbReference type="Proteomes" id="UP001500975"/>
    </source>
</evidence>
<name>A0ABP8ICX7_9BURK</name>
<sequence length="303" mass="33074">MIALDDKFLRGSITPLVTPLRDGKVDYDAYAGLVRYQVDNGSHGVLVNGTTAEPSTLTLVERKELLRVAVQAAGGRVPVVAATGSQSHKETVELTEAAERDGANALLVVTPYYVRPPQRGLAAFYRDVASRTRLPLMIYHIPGRTAIDVEMDTLRQIADEVPTLVGIKHAVADLGLVTDMLKVLGPQFRVFVGLEEYSFPMMAVGACGLMNAVANVAPRLVADLANATAAGDLARARALHFSLYELNKAVFFDTNPIPMKYMMRRLGILARNEHRLPMMPATPELEARLDGVLRRAGLLEDRD</sequence>
<dbReference type="Pfam" id="PF00701">
    <property type="entry name" value="DHDPS"/>
    <property type="match status" value="1"/>
</dbReference>
<feature type="active site" description="Schiff-base intermediate with substrate" evidence="12">
    <location>
        <position position="168"/>
    </location>
</feature>
<dbReference type="InterPro" id="IPR005263">
    <property type="entry name" value="DapA"/>
</dbReference>
<keyword evidence="9 12" id="KW-0456">Lyase</keyword>
<dbReference type="PANTHER" id="PTHR12128:SF66">
    <property type="entry name" value="4-HYDROXY-2-OXOGLUTARATE ALDOLASE, MITOCHONDRIAL"/>
    <property type="match status" value="1"/>
</dbReference>
<dbReference type="RefSeq" id="WP_345541221.1">
    <property type="nucleotide sequence ID" value="NZ_BAABGJ010000080.1"/>
</dbReference>
<dbReference type="PROSITE" id="PS00666">
    <property type="entry name" value="DHDPS_2"/>
    <property type="match status" value="1"/>
</dbReference>
<feature type="site" description="Part of a proton relay during catalysis" evidence="12">
    <location>
        <position position="50"/>
    </location>
</feature>
<evidence type="ECO:0000256" key="12">
    <source>
        <dbReference type="HAMAP-Rule" id="MF_00418"/>
    </source>
</evidence>
<dbReference type="EMBL" id="BAABGJ010000080">
    <property type="protein sequence ID" value="GAA4355984.1"/>
    <property type="molecule type" value="Genomic_DNA"/>
</dbReference>
<evidence type="ECO:0000256" key="9">
    <source>
        <dbReference type="ARBA" id="ARBA00023239"/>
    </source>
</evidence>
<comment type="caution">
    <text evidence="12">Lacks conserved residue(s) required for the propagation of feature annotation.</text>
</comment>
<keyword evidence="15" id="KW-1185">Reference proteome</keyword>
<feature type="active site" description="Proton donor/acceptor" evidence="12">
    <location>
        <position position="139"/>
    </location>
</feature>
<evidence type="ECO:0000256" key="7">
    <source>
        <dbReference type="ARBA" id="ARBA00022915"/>
    </source>
</evidence>
<proteinExistence type="inferred from homology"/>
<comment type="subunit">
    <text evidence="12">Homotetramer; dimer of dimers.</text>
</comment>
<dbReference type="PIRSF" id="PIRSF001365">
    <property type="entry name" value="DHDPS"/>
    <property type="match status" value="1"/>
</dbReference>
<feature type="site" description="Part of a proton relay during catalysis" evidence="12">
    <location>
        <position position="113"/>
    </location>
</feature>
<keyword evidence="10 12" id="KW-0704">Schiff base</keyword>
<dbReference type="InterPro" id="IPR013785">
    <property type="entry name" value="Aldolase_TIM"/>
</dbReference>
<gene>
    <name evidence="14" type="primary">hpaI_2</name>
    <name evidence="12" type="synonym">dapA</name>
    <name evidence="14" type="ORF">GCM10023165_48650</name>
</gene>
<dbReference type="PANTHER" id="PTHR12128">
    <property type="entry name" value="DIHYDRODIPICOLINATE SYNTHASE"/>
    <property type="match status" value="1"/>
</dbReference>
<dbReference type="Proteomes" id="UP001500975">
    <property type="component" value="Unassembled WGS sequence"/>
</dbReference>
<dbReference type="HAMAP" id="MF_00418">
    <property type="entry name" value="DapA"/>
    <property type="match status" value="1"/>
</dbReference>
<dbReference type="InterPro" id="IPR020625">
    <property type="entry name" value="Schiff_base-form_aldolases_AS"/>
</dbReference>
<evidence type="ECO:0000256" key="8">
    <source>
        <dbReference type="ARBA" id="ARBA00023154"/>
    </source>
</evidence>
<evidence type="ECO:0000256" key="3">
    <source>
        <dbReference type="ARBA" id="ARBA00007592"/>
    </source>
</evidence>
<comment type="catalytic activity">
    <reaction evidence="11 12">
        <text>L-aspartate 4-semialdehyde + pyruvate = (2S,4S)-4-hydroxy-2,3,4,5-tetrahydrodipicolinate + H2O + H(+)</text>
        <dbReference type="Rhea" id="RHEA:34171"/>
        <dbReference type="ChEBI" id="CHEBI:15361"/>
        <dbReference type="ChEBI" id="CHEBI:15377"/>
        <dbReference type="ChEBI" id="CHEBI:15378"/>
        <dbReference type="ChEBI" id="CHEBI:67139"/>
        <dbReference type="ChEBI" id="CHEBI:537519"/>
        <dbReference type="EC" id="4.3.3.7"/>
    </reaction>
</comment>
<comment type="function">
    <text evidence="1 12">Catalyzes the condensation of (S)-aspartate-beta-semialdehyde [(S)-ASA] and pyruvate to 4-hydroxy-tetrahydrodipicolinate (HTPA).</text>
</comment>
<reference evidence="15" key="1">
    <citation type="journal article" date="2019" name="Int. J. Syst. Evol. Microbiol.">
        <title>The Global Catalogue of Microorganisms (GCM) 10K type strain sequencing project: providing services to taxonomists for standard genome sequencing and annotation.</title>
        <authorList>
            <consortium name="The Broad Institute Genomics Platform"/>
            <consortium name="The Broad Institute Genome Sequencing Center for Infectious Disease"/>
            <person name="Wu L."/>
            <person name="Ma J."/>
        </authorList>
    </citation>
    <scope>NUCLEOTIDE SEQUENCE [LARGE SCALE GENOMIC DNA]</scope>
    <source>
        <strain evidence="15">JCM 17804</strain>
    </source>
</reference>
<dbReference type="InterPro" id="IPR002220">
    <property type="entry name" value="DapA-like"/>
</dbReference>
<comment type="caution">
    <text evidence="14">The sequence shown here is derived from an EMBL/GenBank/DDBJ whole genome shotgun (WGS) entry which is preliminary data.</text>
</comment>
<evidence type="ECO:0000256" key="5">
    <source>
        <dbReference type="ARBA" id="ARBA00022490"/>
    </source>
</evidence>
<accession>A0ABP8ICX7</accession>
<evidence type="ECO:0000313" key="14">
    <source>
        <dbReference type="EMBL" id="GAA4355984.1"/>
    </source>
</evidence>
<evidence type="ECO:0000256" key="11">
    <source>
        <dbReference type="ARBA" id="ARBA00047836"/>
    </source>
</evidence>
<dbReference type="SMART" id="SM01130">
    <property type="entry name" value="DHDPS"/>
    <property type="match status" value="1"/>
</dbReference>
<keyword evidence="5 12" id="KW-0963">Cytoplasm</keyword>
<keyword evidence="7 12" id="KW-0220">Diaminopimelate biosynthesis</keyword>